<proteinExistence type="predicted"/>
<dbReference type="EMBL" id="JAWCUI010000032">
    <property type="protein sequence ID" value="KAL1894532.1"/>
    <property type="molecule type" value="Genomic_DNA"/>
</dbReference>
<reference evidence="1 2" key="1">
    <citation type="journal article" date="2024" name="IMA Fungus">
        <title>IMA Genome - F19 : A genome assembly and annotation guide to empower mycologists, including annotated draft genome sequences of Ceratocystis pirilliformis, Diaporthe australafricana, Fusarium ophioides, Paecilomyces lecythidis, and Sporothrix stenoceras.</title>
        <authorList>
            <person name="Aylward J."/>
            <person name="Wilson A.M."/>
            <person name="Visagie C.M."/>
            <person name="Spraker J."/>
            <person name="Barnes I."/>
            <person name="Buitendag C."/>
            <person name="Ceriani C."/>
            <person name="Del Mar Angel L."/>
            <person name="du Plessis D."/>
            <person name="Fuchs T."/>
            <person name="Gasser K."/>
            <person name="Kramer D."/>
            <person name="Li W."/>
            <person name="Munsamy K."/>
            <person name="Piso A."/>
            <person name="Price J.L."/>
            <person name="Sonnekus B."/>
            <person name="Thomas C."/>
            <person name="van der Nest A."/>
            <person name="van Dijk A."/>
            <person name="van Heerden A."/>
            <person name="van Vuuren N."/>
            <person name="Yilmaz N."/>
            <person name="Duong T.A."/>
            <person name="van der Merwe N.A."/>
            <person name="Wingfield M.J."/>
            <person name="Wingfield B.D."/>
        </authorList>
    </citation>
    <scope>NUCLEOTIDE SEQUENCE [LARGE SCALE GENOMIC DNA]</scope>
    <source>
        <strain evidence="1 2">CMW 5346</strain>
    </source>
</reference>
<gene>
    <name evidence="1" type="ORF">Sste5346_005767</name>
</gene>
<name>A0ABR3Z2X7_9PEZI</name>
<dbReference type="Proteomes" id="UP001583186">
    <property type="component" value="Unassembled WGS sequence"/>
</dbReference>
<protein>
    <recommendedName>
        <fullName evidence="3">Ankyrin repeat-containing protein</fullName>
    </recommendedName>
</protein>
<evidence type="ECO:0000313" key="2">
    <source>
        <dbReference type="Proteomes" id="UP001583186"/>
    </source>
</evidence>
<evidence type="ECO:0008006" key="3">
    <source>
        <dbReference type="Google" id="ProtNLM"/>
    </source>
</evidence>
<organism evidence="1 2">
    <name type="scientific">Sporothrix stenoceras</name>
    <dbReference type="NCBI Taxonomy" id="5173"/>
    <lineage>
        <taxon>Eukaryota</taxon>
        <taxon>Fungi</taxon>
        <taxon>Dikarya</taxon>
        <taxon>Ascomycota</taxon>
        <taxon>Pezizomycotina</taxon>
        <taxon>Sordariomycetes</taxon>
        <taxon>Sordariomycetidae</taxon>
        <taxon>Ophiostomatales</taxon>
        <taxon>Ophiostomataceae</taxon>
        <taxon>Sporothrix</taxon>
    </lineage>
</organism>
<accession>A0ABR3Z2X7</accession>
<sequence length="215" mass="24043">MSARLEEHMRIRRQFQACGAKRLGPILPDGILDQFTAAVTADDRDAVRALLDTHFPDRTELFPSQYNIHELFPVISQAARNDQADVLKELFVPYPFPYQSTDFVAREAIDTDITGMSQAVQHTSLDLVRELRKSRTQSGTQSVAAASDIVEMLGLLLERGAPLNLTLYADDEVSSYKYRNSDHGTPLHEAALAWAEKAGHEDVAAMLRSPDQYKL</sequence>
<dbReference type="SUPFAM" id="SSF48403">
    <property type="entry name" value="Ankyrin repeat"/>
    <property type="match status" value="1"/>
</dbReference>
<evidence type="ECO:0000313" key="1">
    <source>
        <dbReference type="EMBL" id="KAL1894532.1"/>
    </source>
</evidence>
<keyword evidence="2" id="KW-1185">Reference proteome</keyword>
<comment type="caution">
    <text evidence="1">The sequence shown here is derived from an EMBL/GenBank/DDBJ whole genome shotgun (WGS) entry which is preliminary data.</text>
</comment>
<dbReference type="Gene3D" id="1.25.40.20">
    <property type="entry name" value="Ankyrin repeat-containing domain"/>
    <property type="match status" value="1"/>
</dbReference>
<dbReference type="InterPro" id="IPR036770">
    <property type="entry name" value="Ankyrin_rpt-contain_sf"/>
</dbReference>